<dbReference type="PANTHER" id="PTHR30480">
    <property type="entry name" value="BETA-HEXOSAMINIDASE-RELATED"/>
    <property type="match status" value="1"/>
</dbReference>
<dbReference type="Gene3D" id="3.20.20.300">
    <property type="entry name" value="Glycoside hydrolase, family 3, N-terminal domain"/>
    <property type="match status" value="1"/>
</dbReference>
<evidence type="ECO:0000256" key="2">
    <source>
        <dbReference type="ARBA" id="ARBA00022801"/>
    </source>
</evidence>
<dbReference type="GO" id="GO:0004553">
    <property type="term" value="F:hydrolase activity, hydrolyzing O-glycosyl compounds"/>
    <property type="evidence" value="ECO:0007669"/>
    <property type="project" value="InterPro"/>
</dbReference>
<dbReference type="SUPFAM" id="SSF51445">
    <property type="entry name" value="(Trans)glycosidases"/>
    <property type="match status" value="1"/>
</dbReference>
<dbReference type="PRINTS" id="PR00133">
    <property type="entry name" value="GLHYDRLASE3"/>
</dbReference>
<dbReference type="Gene3D" id="3.40.50.1700">
    <property type="entry name" value="Glycoside hydrolase family 3 C-terminal domain"/>
    <property type="match status" value="1"/>
</dbReference>
<dbReference type="Proteomes" id="UP000298327">
    <property type="component" value="Unassembled WGS sequence"/>
</dbReference>
<dbReference type="InterPro" id="IPR036881">
    <property type="entry name" value="Glyco_hydro_3_C_sf"/>
</dbReference>
<dbReference type="InterPro" id="IPR050226">
    <property type="entry name" value="NagZ_Beta-hexosaminidase"/>
</dbReference>
<keyword evidence="2" id="KW-0378">Hydrolase</keyword>
<dbReference type="EMBL" id="SEOQ01000102">
    <property type="protein sequence ID" value="TFY70423.1"/>
    <property type="molecule type" value="Genomic_DNA"/>
</dbReference>
<name>A0A4Y9Z9B2_9AGAM</name>
<comment type="caution">
    <text evidence="5">The sequence shown here is derived from an EMBL/GenBank/DDBJ whole genome shotgun (WGS) entry which is preliminary data.</text>
</comment>
<dbReference type="GO" id="GO:0005975">
    <property type="term" value="P:carbohydrate metabolic process"/>
    <property type="evidence" value="ECO:0007669"/>
    <property type="project" value="InterPro"/>
</dbReference>
<dbReference type="PANTHER" id="PTHR30480:SF16">
    <property type="entry name" value="GLYCOSIDE HYDROLASE FAMILY 3 DOMAIN PROTEIN"/>
    <property type="match status" value="1"/>
</dbReference>
<comment type="similarity">
    <text evidence="1">Belongs to the glycosyl hydrolase 3 family.</text>
</comment>
<gene>
    <name evidence="5" type="ORF">EVG20_g2575</name>
</gene>
<evidence type="ECO:0000259" key="4">
    <source>
        <dbReference type="Pfam" id="PF00933"/>
    </source>
</evidence>
<dbReference type="STRING" id="205917.A0A4Y9Z9B2"/>
<dbReference type="InterPro" id="IPR036962">
    <property type="entry name" value="Glyco_hydro_3_N_sf"/>
</dbReference>
<dbReference type="AlphaFoldDB" id="A0A4Y9Z9B2"/>
<sequence length="565" mass="60775">MVDITDDIKRELGQHFVLGFHGTDVSPEIETLIRDYYLGNVILMRRNVQSAAQVHAVVQKLQKIAKDAGHGQPLMIGTDQENGLVSAFSHSTSAPGAAGTQFPGAMALAATRSPELAERMSFATGRELKHVGINWAYSPVADVNSDSRNPVIGVRSFGDDPQKVSEYVAAISRGLTQAGVAPSAKHFPGHGDTHVDSHLALPVIPKTKSELAETELVPFAAISDSVATIMTGHMALPKVTGDDTPASLSRIATHDLLRDDLQYKGVVVTDCLEMEAVAARPGGVPTASVDALRAGADIVMICHTFARHVGSFEAAYSAVTSGQLDLDELHESGKCIAALKGEFAGSWEQALGTSFDMDKWLDIKAENKELSRQAYLASIADLQDISDNLPLPERGGVVVFSPQKESLNLAVDDAEGVLRTADGKIRNTAGPSYISWAASVEKYADTVSHIVYAPDELLTAEQRNLLLTASTVLFATRNADRSTWQYDFLRQVLTAWPHGYKRLVVLSSCAPYDFLSIPEGEDLAKVTVVASFEFTAHAMAAATEIIFGQEWPLGRAPVSNNRSLQ</sequence>
<dbReference type="InterPro" id="IPR001764">
    <property type="entry name" value="Glyco_hydro_3_N"/>
</dbReference>
<reference evidence="5 6" key="1">
    <citation type="submission" date="2019-02" db="EMBL/GenBank/DDBJ databases">
        <title>Genome sequencing of the rare red list fungi Dentipellis fragilis.</title>
        <authorList>
            <person name="Buettner E."/>
            <person name="Kellner H."/>
        </authorList>
    </citation>
    <scope>NUCLEOTIDE SEQUENCE [LARGE SCALE GENOMIC DNA]</scope>
    <source>
        <strain evidence="5 6">DSM 105465</strain>
    </source>
</reference>
<dbReference type="Pfam" id="PF00933">
    <property type="entry name" value="Glyco_hydro_3"/>
    <property type="match status" value="1"/>
</dbReference>
<protein>
    <recommendedName>
        <fullName evidence="4">Glycoside hydrolase family 3 N-terminal domain-containing protein</fullName>
    </recommendedName>
</protein>
<organism evidence="5 6">
    <name type="scientific">Dentipellis fragilis</name>
    <dbReference type="NCBI Taxonomy" id="205917"/>
    <lineage>
        <taxon>Eukaryota</taxon>
        <taxon>Fungi</taxon>
        <taxon>Dikarya</taxon>
        <taxon>Basidiomycota</taxon>
        <taxon>Agaricomycotina</taxon>
        <taxon>Agaricomycetes</taxon>
        <taxon>Russulales</taxon>
        <taxon>Hericiaceae</taxon>
        <taxon>Dentipellis</taxon>
    </lineage>
</organism>
<dbReference type="OrthoDB" id="4215304at2759"/>
<keyword evidence="6" id="KW-1185">Reference proteome</keyword>
<evidence type="ECO:0000313" key="6">
    <source>
        <dbReference type="Proteomes" id="UP000298327"/>
    </source>
</evidence>
<dbReference type="GO" id="GO:0009254">
    <property type="term" value="P:peptidoglycan turnover"/>
    <property type="evidence" value="ECO:0007669"/>
    <property type="project" value="TreeGrafter"/>
</dbReference>
<proteinExistence type="inferred from homology"/>
<accession>A0A4Y9Z9B2</accession>
<dbReference type="InterPro" id="IPR017853">
    <property type="entry name" value="GH"/>
</dbReference>
<feature type="domain" description="Glycoside hydrolase family 3 N-terminal" evidence="4">
    <location>
        <begin position="24"/>
        <end position="334"/>
    </location>
</feature>
<evidence type="ECO:0000256" key="3">
    <source>
        <dbReference type="ARBA" id="ARBA00023295"/>
    </source>
</evidence>
<keyword evidence="3" id="KW-0326">Glycosidase</keyword>
<evidence type="ECO:0000256" key="1">
    <source>
        <dbReference type="ARBA" id="ARBA00005336"/>
    </source>
</evidence>
<evidence type="ECO:0000313" key="5">
    <source>
        <dbReference type="EMBL" id="TFY70423.1"/>
    </source>
</evidence>